<dbReference type="AlphaFoldDB" id="W7AUM0"/>
<dbReference type="GeneID" id="20036077"/>
<name>W7AUM0_9APIC</name>
<organism evidence="3 4">
    <name type="scientific">Plasmodium inui San Antonio 1</name>
    <dbReference type="NCBI Taxonomy" id="1237626"/>
    <lineage>
        <taxon>Eukaryota</taxon>
        <taxon>Sar</taxon>
        <taxon>Alveolata</taxon>
        <taxon>Apicomplexa</taxon>
        <taxon>Aconoidasida</taxon>
        <taxon>Haemosporida</taxon>
        <taxon>Plasmodiidae</taxon>
        <taxon>Plasmodium</taxon>
        <taxon>Plasmodium (Plasmodium)</taxon>
    </lineage>
</organism>
<reference evidence="3 4" key="1">
    <citation type="submission" date="2013-02" db="EMBL/GenBank/DDBJ databases">
        <title>The Genome Sequence of Plasmodium inui San Antonio 1.</title>
        <authorList>
            <consortium name="The Broad Institute Genome Sequencing Platform"/>
            <consortium name="The Broad Institute Genome Sequencing Center for Infectious Disease"/>
            <person name="Neafsey D."/>
            <person name="Cheeseman I."/>
            <person name="Volkman S."/>
            <person name="Adams J."/>
            <person name="Walker B."/>
            <person name="Young S.K."/>
            <person name="Zeng Q."/>
            <person name="Gargeya S."/>
            <person name="Fitzgerald M."/>
            <person name="Haas B."/>
            <person name="Abouelleil A."/>
            <person name="Alvarado L."/>
            <person name="Arachchi H.M."/>
            <person name="Berlin A.M."/>
            <person name="Chapman S.B."/>
            <person name="Dewar J."/>
            <person name="Goldberg J."/>
            <person name="Griggs A."/>
            <person name="Gujja S."/>
            <person name="Hansen M."/>
            <person name="Howarth C."/>
            <person name="Imamovic A."/>
            <person name="Larimer J."/>
            <person name="McCowan C."/>
            <person name="Murphy C."/>
            <person name="Neiman D."/>
            <person name="Pearson M."/>
            <person name="Priest M."/>
            <person name="Roberts A."/>
            <person name="Saif S."/>
            <person name="Shea T."/>
            <person name="Sisk P."/>
            <person name="Sykes S."/>
            <person name="Wortman J."/>
            <person name="Nusbaum C."/>
            <person name="Birren B."/>
        </authorList>
    </citation>
    <scope>NUCLEOTIDE SEQUENCE [LARGE SCALE GENOMIC DNA]</scope>
    <source>
        <strain evidence="3 4">San Antonio 1</strain>
    </source>
</reference>
<protein>
    <submittedName>
        <fullName evidence="3">Uncharacterized protein</fullName>
    </submittedName>
</protein>
<feature type="compositionally biased region" description="Gly residues" evidence="1">
    <location>
        <begin position="541"/>
        <end position="563"/>
    </location>
</feature>
<proteinExistence type="predicted"/>
<feature type="region of interest" description="Disordered" evidence="1">
    <location>
        <begin position="537"/>
        <end position="576"/>
    </location>
</feature>
<gene>
    <name evidence="3" type="ORF">C922_00803</name>
</gene>
<evidence type="ECO:0000256" key="2">
    <source>
        <dbReference type="SAM" id="SignalP"/>
    </source>
</evidence>
<feature type="region of interest" description="Disordered" evidence="1">
    <location>
        <begin position="426"/>
        <end position="479"/>
    </location>
</feature>
<evidence type="ECO:0000256" key="1">
    <source>
        <dbReference type="SAM" id="MobiDB-lite"/>
    </source>
</evidence>
<evidence type="ECO:0000313" key="4">
    <source>
        <dbReference type="Proteomes" id="UP000030640"/>
    </source>
</evidence>
<feature type="signal peptide" evidence="2">
    <location>
        <begin position="1"/>
        <end position="28"/>
    </location>
</feature>
<feature type="region of interest" description="Disordered" evidence="1">
    <location>
        <begin position="50"/>
        <end position="73"/>
    </location>
</feature>
<accession>W7AUM0</accession>
<feature type="compositionally biased region" description="Polar residues" evidence="1">
    <location>
        <begin position="452"/>
        <end position="468"/>
    </location>
</feature>
<evidence type="ECO:0000313" key="3">
    <source>
        <dbReference type="EMBL" id="EUD69111.1"/>
    </source>
</evidence>
<dbReference type="VEuPathDB" id="PlasmoDB:C922_00803"/>
<sequence>MLKNNQSKLKKFIFFPFILISFFAPMNQCMVANCHLPHVTNMFARRGSDGEISKLRPRGGKNGTLFSPQWEDKKGRRKTKRMLTFLRSNYPLRRRRGRENGREKSPCDVPIRCSANEVMSSSASDVHRGVNPEGGEIITSSAEMMQHLTFNFKEECNQIMVRLGNFLQVSPHLLFKDVCVNLNKLFTNLYTYDNENVPFATTQHTLNVTEDVIRHNKFKIYCVLGLKVLRIFLIKYLRSLRLCIPVEVRKRYILDFLQIKYLSKIYHPKYNLIDYPTFEKLSEKLKAKLIYFYLALKPQDVSNVLIKIFKAANYKDENEVLYRYVYTSKFTSRGGKRFHRIISKEYLQLYEKDKLVRRHRCDDDLLWVRFFSHLKLHNPEVAEEKKLLKQTYRLIFSKMGFANDALVRLFEQRGFRIFDALPVEENQTADSQSSDTTASGTGGADTPGMASTAGTPGTPSAPVTSNLRTTREKVQIGGKRKAQLVSYLSNLKTFVSNYIRRNKSIHHNFHVLKTNVDVPRDALHDEAVTPHTNVFHAAVGSGPGGSNPGGSNPGGSSPGGSGQDGNDPPSSPPGDVELYCETVMNNTIDLVLDIMIEAAGFRDVATLFGIYNSLKGSKDFKLIDFMGKF</sequence>
<dbReference type="EMBL" id="KI965461">
    <property type="protein sequence ID" value="EUD69111.1"/>
    <property type="molecule type" value="Genomic_DNA"/>
</dbReference>
<dbReference type="Proteomes" id="UP000030640">
    <property type="component" value="Unassembled WGS sequence"/>
</dbReference>
<keyword evidence="2" id="KW-0732">Signal</keyword>
<feature type="chain" id="PRO_5004888728" evidence="2">
    <location>
        <begin position="29"/>
        <end position="629"/>
    </location>
</feature>
<keyword evidence="4" id="KW-1185">Reference proteome</keyword>
<feature type="compositionally biased region" description="Low complexity" evidence="1">
    <location>
        <begin position="428"/>
        <end position="439"/>
    </location>
</feature>
<dbReference type="RefSeq" id="XP_008814637.1">
    <property type="nucleotide sequence ID" value="XM_008816415.1"/>
</dbReference>
<dbReference type="OrthoDB" id="360766at2759"/>